<evidence type="ECO:0000313" key="5">
    <source>
        <dbReference type="EMBL" id="GIG75516.1"/>
    </source>
</evidence>
<evidence type="ECO:0000256" key="3">
    <source>
        <dbReference type="SAM" id="MobiDB-lite"/>
    </source>
</evidence>
<evidence type="ECO:0000256" key="2">
    <source>
        <dbReference type="RuleBase" id="RU003749"/>
    </source>
</evidence>
<keyword evidence="6" id="KW-1185">Reference proteome</keyword>
<dbReference type="CDD" id="cd07043">
    <property type="entry name" value="STAS_anti-anti-sigma_factors"/>
    <property type="match status" value="1"/>
</dbReference>
<name>A0A8J3LXT9_9ACTN</name>
<sequence length="134" mass="13943">MGDALVTSQRLDDGTAIIDVRGELDVTTVNGFRALLIDTITRQQPARVVVDMGRVTFMDSTGIGALVVGYNTARDIGAEFVVRNPSPFVLRQLHITGLSDVFGLPVPANGVGGQLTAPTGRPSTSPAGNPRAAG</sequence>
<dbReference type="Pfam" id="PF01740">
    <property type="entry name" value="STAS"/>
    <property type="match status" value="1"/>
</dbReference>
<dbReference type="SUPFAM" id="SSF52091">
    <property type="entry name" value="SpoIIaa-like"/>
    <property type="match status" value="1"/>
</dbReference>
<organism evidence="5 6">
    <name type="scientific">Planosporangium flavigriseum</name>
    <dbReference type="NCBI Taxonomy" id="373681"/>
    <lineage>
        <taxon>Bacteria</taxon>
        <taxon>Bacillati</taxon>
        <taxon>Actinomycetota</taxon>
        <taxon>Actinomycetes</taxon>
        <taxon>Micromonosporales</taxon>
        <taxon>Micromonosporaceae</taxon>
        <taxon>Planosporangium</taxon>
    </lineage>
</organism>
<reference evidence="5" key="1">
    <citation type="submission" date="2021-01" db="EMBL/GenBank/DDBJ databases">
        <title>Whole genome shotgun sequence of Planosporangium flavigriseum NBRC 105377.</title>
        <authorList>
            <person name="Komaki H."/>
            <person name="Tamura T."/>
        </authorList>
    </citation>
    <scope>NUCLEOTIDE SEQUENCE</scope>
    <source>
        <strain evidence="5">NBRC 105377</strain>
    </source>
</reference>
<dbReference type="EMBL" id="BONU01000032">
    <property type="protein sequence ID" value="GIG75516.1"/>
    <property type="molecule type" value="Genomic_DNA"/>
</dbReference>
<dbReference type="PANTHER" id="PTHR33495">
    <property type="entry name" value="ANTI-SIGMA FACTOR ANTAGONIST TM_1081-RELATED-RELATED"/>
    <property type="match status" value="1"/>
</dbReference>
<dbReference type="Gene3D" id="3.30.750.24">
    <property type="entry name" value="STAS domain"/>
    <property type="match status" value="1"/>
</dbReference>
<evidence type="ECO:0000256" key="1">
    <source>
        <dbReference type="ARBA" id="ARBA00009013"/>
    </source>
</evidence>
<comment type="caution">
    <text evidence="5">The sequence shown here is derived from an EMBL/GenBank/DDBJ whole genome shotgun (WGS) entry which is preliminary data.</text>
</comment>
<comment type="similarity">
    <text evidence="1 2">Belongs to the anti-sigma-factor antagonist family.</text>
</comment>
<dbReference type="NCBIfam" id="TIGR00377">
    <property type="entry name" value="ant_ant_sig"/>
    <property type="match status" value="1"/>
</dbReference>
<dbReference type="Proteomes" id="UP000653674">
    <property type="component" value="Unassembled WGS sequence"/>
</dbReference>
<proteinExistence type="inferred from homology"/>
<gene>
    <name evidence="5" type="ORF">Pfl04_39200</name>
</gene>
<evidence type="ECO:0000259" key="4">
    <source>
        <dbReference type="PROSITE" id="PS50801"/>
    </source>
</evidence>
<dbReference type="AlphaFoldDB" id="A0A8J3LXT9"/>
<dbReference type="InterPro" id="IPR036513">
    <property type="entry name" value="STAS_dom_sf"/>
</dbReference>
<protein>
    <recommendedName>
        <fullName evidence="2">Anti-sigma factor antagonist</fullName>
    </recommendedName>
</protein>
<dbReference type="GO" id="GO:0043856">
    <property type="term" value="F:anti-sigma factor antagonist activity"/>
    <property type="evidence" value="ECO:0007669"/>
    <property type="project" value="InterPro"/>
</dbReference>
<dbReference type="InterPro" id="IPR002645">
    <property type="entry name" value="STAS_dom"/>
</dbReference>
<dbReference type="InterPro" id="IPR003658">
    <property type="entry name" value="Anti-sigma_ant"/>
</dbReference>
<dbReference type="PANTHER" id="PTHR33495:SF2">
    <property type="entry name" value="ANTI-SIGMA FACTOR ANTAGONIST TM_1081-RELATED"/>
    <property type="match status" value="1"/>
</dbReference>
<dbReference type="PROSITE" id="PS50801">
    <property type="entry name" value="STAS"/>
    <property type="match status" value="1"/>
</dbReference>
<feature type="domain" description="STAS" evidence="4">
    <location>
        <begin position="5"/>
        <end position="103"/>
    </location>
</feature>
<evidence type="ECO:0000313" key="6">
    <source>
        <dbReference type="Proteomes" id="UP000653674"/>
    </source>
</evidence>
<accession>A0A8J3LXT9</accession>
<feature type="region of interest" description="Disordered" evidence="3">
    <location>
        <begin position="112"/>
        <end position="134"/>
    </location>
</feature>
<dbReference type="RefSeq" id="WP_168079247.1">
    <property type="nucleotide sequence ID" value="NZ_BAAAQJ010000009.1"/>
</dbReference>